<evidence type="ECO:0000256" key="1">
    <source>
        <dbReference type="ARBA" id="ARBA00004771"/>
    </source>
</evidence>
<evidence type="ECO:0000256" key="8">
    <source>
        <dbReference type="ARBA" id="ARBA00023098"/>
    </source>
</evidence>
<dbReference type="InterPro" id="IPR004255">
    <property type="entry name" value="O-acyltransferase_WSD1_N"/>
</dbReference>
<evidence type="ECO:0000313" key="13">
    <source>
        <dbReference type="EMBL" id="AMO69698.1"/>
    </source>
</evidence>
<dbReference type="RefSeq" id="WP_008252091.1">
    <property type="nucleotide sequence ID" value="NZ_CP014544.1"/>
</dbReference>
<evidence type="ECO:0000256" key="3">
    <source>
        <dbReference type="ARBA" id="ARBA00009587"/>
    </source>
</evidence>
<evidence type="ECO:0000259" key="12">
    <source>
        <dbReference type="Pfam" id="PF06974"/>
    </source>
</evidence>
<evidence type="ECO:0000259" key="11">
    <source>
        <dbReference type="Pfam" id="PF03007"/>
    </source>
</evidence>
<keyword evidence="7" id="KW-0319">Glycerol metabolism</keyword>
<dbReference type="Pfam" id="PF06974">
    <property type="entry name" value="WS_DGAT_C"/>
    <property type="match status" value="1"/>
</dbReference>
<evidence type="ECO:0000256" key="4">
    <source>
        <dbReference type="ARBA" id="ARBA00013244"/>
    </source>
</evidence>
<evidence type="ECO:0000256" key="7">
    <source>
        <dbReference type="ARBA" id="ARBA00022798"/>
    </source>
</evidence>
<reference evidence="13 14" key="1">
    <citation type="submission" date="2015-12" db="EMBL/GenBank/DDBJ databases">
        <authorList>
            <person name="Shamseldin A."/>
            <person name="Moawad H."/>
            <person name="Abd El-Rahim W.M."/>
            <person name="Sadowsky M.J."/>
        </authorList>
    </citation>
    <scope>NUCLEOTIDE SEQUENCE [LARGE SCALE GENOMIC DNA]</scope>
    <source>
        <strain evidence="13 14">SM2</strain>
    </source>
</reference>
<keyword evidence="6" id="KW-0808">Transferase</keyword>
<feature type="domain" description="O-acyltransferase WSD1 C-terminal" evidence="12">
    <location>
        <begin position="313"/>
        <end position="464"/>
    </location>
</feature>
<sequence length="475" mass="53064">MQQLNGLDALFAHNERQHAPMHIAALMVYTPQTTKHKKFRLQEVRNSIEQRLSVSPVFRRRLLTVPYNLDQPYWLEDETFNIDKHIHSHELTAKSSEADFHTLIATLHAQPMDMSRPLWEAHVIHGLGRLSNYSKGSFGIYMKVHHAALDGVSGTDILAALHGIEPLAFKPGALPDTWAGETPPSQWAVSRNAYKNNLQKPLQLFRQARQLLPKLRQEIQEHGSDHTPGVSWQKSPFNTRIDAQRQVFVVRFDFSRLRAIRRAYPRTTVNHVILCIVGGALRSYLIQRNALPNNPLASLVPVNVRSKDLDNCGNAISMLISNLRTDIEDPLQRLVAVRDAATSAKKRNDNIGRSSLSNIFRALPSSVEAAALRTLSALAYWPGGLPLPACTFVSNVPGPPIPLYFNDAKLVDMLGLGLIMDHVGLFHVAMSYNGVLSLSVLSSPKTLQDPALYQRCLKASFSALDQAMQRQANKT</sequence>
<comment type="catalytic activity">
    <reaction evidence="10">
        <text>an acyl-CoA + a 1,2-diacyl-sn-glycerol = a triacyl-sn-glycerol + CoA</text>
        <dbReference type="Rhea" id="RHEA:10868"/>
        <dbReference type="ChEBI" id="CHEBI:17815"/>
        <dbReference type="ChEBI" id="CHEBI:57287"/>
        <dbReference type="ChEBI" id="CHEBI:58342"/>
        <dbReference type="ChEBI" id="CHEBI:64615"/>
        <dbReference type="EC" id="2.3.1.20"/>
    </reaction>
</comment>
<dbReference type="NCBIfam" id="TIGR02946">
    <property type="entry name" value="acyl_WS_DGAT"/>
    <property type="match status" value="1"/>
</dbReference>
<gene>
    <name evidence="13" type="ORF">AZF00_15945</name>
</gene>
<dbReference type="Pfam" id="PF03007">
    <property type="entry name" value="WS_DGAT_cat"/>
    <property type="match status" value="1"/>
</dbReference>
<evidence type="ECO:0000256" key="6">
    <source>
        <dbReference type="ARBA" id="ARBA00022679"/>
    </source>
</evidence>
<dbReference type="GO" id="GO:0019432">
    <property type="term" value="P:triglyceride biosynthetic process"/>
    <property type="evidence" value="ECO:0007669"/>
    <property type="project" value="UniProtKB-UniPathway"/>
</dbReference>
<accession>A0A127M935</accession>
<dbReference type="SUPFAM" id="SSF52777">
    <property type="entry name" value="CoA-dependent acyltransferases"/>
    <property type="match status" value="1"/>
</dbReference>
<keyword evidence="8" id="KW-0443">Lipid metabolism</keyword>
<dbReference type="EMBL" id="CP014544">
    <property type="protein sequence ID" value="AMO69698.1"/>
    <property type="molecule type" value="Genomic_DNA"/>
</dbReference>
<dbReference type="AlphaFoldDB" id="A0A127M935"/>
<dbReference type="InterPro" id="IPR045034">
    <property type="entry name" value="O-acyltransferase_WSD1-like"/>
</dbReference>
<dbReference type="InterPro" id="IPR009721">
    <property type="entry name" value="O-acyltransferase_WSD1_C"/>
</dbReference>
<evidence type="ECO:0000256" key="10">
    <source>
        <dbReference type="ARBA" id="ARBA00048109"/>
    </source>
</evidence>
<evidence type="ECO:0000256" key="9">
    <source>
        <dbReference type="ARBA" id="ARBA00023315"/>
    </source>
</evidence>
<name>A0A127M935_9GAMM</name>
<dbReference type="PANTHER" id="PTHR31650:SF1">
    <property type="entry name" value="WAX ESTER SYNTHASE_DIACYLGLYCEROL ACYLTRANSFERASE 4-RELATED"/>
    <property type="match status" value="1"/>
</dbReference>
<dbReference type="KEGG" id="zal:AZF00_15945"/>
<dbReference type="GO" id="GO:0071731">
    <property type="term" value="P:response to nitric oxide"/>
    <property type="evidence" value="ECO:0007669"/>
    <property type="project" value="TreeGrafter"/>
</dbReference>
<dbReference type="STRING" id="1470434.AZF00_15945"/>
<dbReference type="GO" id="GO:0005886">
    <property type="term" value="C:plasma membrane"/>
    <property type="evidence" value="ECO:0007669"/>
    <property type="project" value="TreeGrafter"/>
</dbReference>
<evidence type="ECO:0000313" key="14">
    <source>
        <dbReference type="Proteomes" id="UP000074119"/>
    </source>
</evidence>
<comment type="pathway">
    <text evidence="2">Lipid metabolism.</text>
</comment>
<evidence type="ECO:0000256" key="2">
    <source>
        <dbReference type="ARBA" id="ARBA00005189"/>
    </source>
</evidence>
<feature type="domain" description="O-acyltransferase WSD1-like N-terminal" evidence="11">
    <location>
        <begin position="4"/>
        <end position="272"/>
    </location>
</feature>
<keyword evidence="5" id="KW-0444">Lipid biosynthesis</keyword>
<dbReference type="GO" id="GO:0051701">
    <property type="term" value="P:biological process involved in interaction with host"/>
    <property type="evidence" value="ECO:0007669"/>
    <property type="project" value="TreeGrafter"/>
</dbReference>
<keyword evidence="9" id="KW-0012">Acyltransferase</keyword>
<comment type="similarity">
    <text evidence="3">Belongs to the long-chain O-acyltransferase family.</text>
</comment>
<dbReference type="GO" id="GO:0001666">
    <property type="term" value="P:response to hypoxia"/>
    <property type="evidence" value="ECO:0007669"/>
    <property type="project" value="TreeGrafter"/>
</dbReference>
<dbReference type="UniPathway" id="UPA00282"/>
<dbReference type="Gene3D" id="3.30.559.10">
    <property type="entry name" value="Chloramphenicol acetyltransferase-like domain"/>
    <property type="match status" value="1"/>
</dbReference>
<dbReference type="InterPro" id="IPR014292">
    <property type="entry name" value="Acyl_transf_WS/DGAT"/>
</dbReference>
<proteinExistence type="inferred from homology"/>
<dbReference type="Proteomes" id="UP000074119">
    <property type="component" value="Chromosome"/>
</dbReference>
<dbReference type="EC" id="2.3.1.20" evidence="4"/>
<evidence type="ECO:0000256" key="5">
    <source>
        <dbReference type="ARBA" id="ARBA00022516"/>
    </source>
</evidence>
<protein>
    <recommendedName>
        <fullName evidence="4">diacylglycerol O-acyltransferase</fullName>
        <ecNumber evidence="4">2.3.1.20</ecNumber>
    </recommendedName>
</protein>
<dbReference type="PANTHER" id="PTHR31650">
    <property type="entry name" value="O-ACYLTRANSFERASE (WSD1-LIKE) FAMILY PROTEIN"/>
    <property type="match status" value="1"/>
</dbReference>
<dbReference type="GO" id="GO:0006071">
    <property type="term" value="P:glycerol metabolic process"/>
    <property type="evidence" value="ECO:0007669"/>
    <property type="project" value="UniProtKB-KW"/>
</dbReference>
<comment type="pathway">
    <text evidence="1">Glycerolipid metabolism; triacylglycerol biosynthesis.</text>
</comment>
<dbReference type="GO" id="GO:0004144">
    <property type="term" value="F:diacylglycerol O-acyltransferase activity"/>
    <property type="evidence" value="ECO:0007669"/>
    <property type="project" value="UniProtKB-EC"/>
</dbReference>
<organism evidence="13 14">
    <name type="scientific">Zhongshania aliphaticivorans</name>
    <dbReference type="NCBI Taxonomy" id="1470434"/>
    <lineage>
        <taxon>Bacteria</taxon>
        <taxon>Pseudomonadati</taxon>
        <taxon>Pseudomonadota</taxon>
        <taxon>Gammaproteobacteria</taxon>
        <taxon>Cellvibrionales</taxon>
        <taxon>Spongiibacteraceae</taxon>
        <taxon>Zhongshania</taxon>
    </lineage>
</organism>
<dbReference type="InterPro" id="IPR023213">
    <property type="entry name" value="CAT-like_dom_sf"/>
</dbReference>